<dbReference type="PANTHER" id="PTHR43249:SF1">
    <property type="entry name" value="D-GLUCOSIDE 3-DEHYDROGENASE"/>
    <property type="match status" value="1"/>
</dbReference>
<dbReference type="PANTHER" id="PTHR43249">
    <property type="entry name" value="UDP-N-ACETYL-2-AMINO-2-DEOXY-D-GLUCURONATE OXIDASE"/>
    <property type="match status" value="1"/>
</dbReference>
<feature type="domain" description="Gfo/Idh/MocA-like oxidoreductase N-terminal" evidence="1">
    <location>
        <begin position="1"/>
        <end position="125"/>
    </location>
</feature>
<evidence type="ECO:0000259" key="2">
    <source>
        <dbReference type="Pfam" id="PF02894"/>
    </source>
</evidence>
<dbReference type="EC" id="1.1.1.335" evidence="3"/>
<dbReference type="SUPFAM" id="SSF55347">
    <property type="entry name" value="Glyceraldehyde-3-phosphate dehydrogenase-like, C-terminal domain"/>
    <property type="match status" value="1"/>
</dbReference>
<sequence length="321" mass="36472">MNFALIGAAGYIAPRHMQAIQATGHSLVAAYDINDSVGILDSISTDCAFFTQFEYFLEHAWRLKRTGDQALDYMVVCSPNHLHSAHIVAGLQLGCDVICEKPLVPTPDKLDELRCMEQETGRRIHSILQLRHHPAIHELRDKVVAERQDSKYEVELTYITSRGPWYQASWKGDPRKSFGVEADIGVHFFDVLHLIFGELQRNVVHYRDDHKVAGFLEYEKARVRWFLSIDAQDLPEAVRGRQSTYRSLICDGEEFEFSAGFTDLHVVSYREILAGRGFGTQVIRHSLEIVQAVRQAPREAPRDGEAHPRLLALLQARSARP</sequence>
<dbReference type="AlphaFoldDB" id="A0A839VBS0"/>
<dbReference type="Proteomes" id="UP000547614">
    <property type="component" value="Unassembled WGS sequence"/>
</dbReference>
<keyword evidence="3" id="KW-0560">Oxidoreductase</keyword>
<comment type="caution">
    <text evidence="3">The sequence shown here is derived from an EMBL/GenBank/DDBJ whole genome shotgun (WGS) entry which is preliminary data.</text>
</comment>
<dbReference type="GO" id="GO:0016491">
    <property type="term" value="F:oxidoreductase activity"/>
    <property type="evidence" value="ECO:0007669"/>
    <property type="project" value="UniProtKB-KW"/>
</dbReference>
<evidence type="ECO:0000313" key="3">
    <source>
        <dbReference type="EMBL" id="MBB3191558.1"/>
    </source>
</evidence>
<dbReference type="Gene3D" id="3.40.50.720">
    <property type="entry name" value="NAD(P)-binding Rossmann-like Domain"/>
    <property type="match status" value="1"/>
</dbReference>
<keyword evidence="4" id="KW-1185">Reference proteome</keyword>
<dbReference type="Pfam" id="PF02894">
    <property type="entry name" value="GFO_IDH_MocA_C"/>
    <property type="match status" value="1"/>
</dbReference>
<dbReference type="InterPro" id="IPR036291">
    <property type="entry name" value="NAD(P)-bd_dom_sf"/>
</dbReference>
<protein>
    <submittedName>
        <fullName evidence="3">UDP-N-acetyl-2-amino-2-deoxyglucuronate dehydrogenase</fullName>
        <ecNumber evidence="3">1.1.1.335</ecNumber>
    </submittedName>
</protein>
<accession>A0A839VBS0</accession>
<dbReference type="InterPro" id="IPR004104">
    <property type="entry name" value="Gfo/Idh/MocA-like_OxRdtase_C"/>
</dbReference>
<dbReference type="InterPro" id="IPR052515">
    <property type="entry name" value="Gfo/Idh/MocA_Oxidoreductase"/>
</dbReference>
<dbReference type="RefSeq" id="WP_183326341.1">
    <property type="nucleotide sequence ID" value="NZ_JACHXP010000015.1"/>
</dbReference>
<evidence type="ECO:0000259" key="1">
    <source>
        <dbReference type="Pfam" id="PF01408"/>
    </source>
</evidence>
<name>A0A839VBS0_9GAMM</name>
<dbReference type="Pfam" id="PF01408">
    <property type="entry name" value="GFO_IDH_MocA"/>
    <property type="match status" value="1"/>
</dbReference>
<dbReference type="Gene3D" id="3.30.360.10">
    <property type="entry name" value="Dihydrodipicolinate Reductase, domain 2"/>
    <property type="match status" value="1"/>
</dbReference>
<organism evidence="3 4">
    <name type="scientific">Halomonas cerina</name>
    <dbReference type="NCBI Taxonomy" id="447424"/>
    <lineage>
        <taxon>Bacteria</taxon>
        <taxon>Pseudomonadati</taxon>
        <taxon>Pseudomonadota</taxon>
        <taxon>Gammaproteobacteria</taxon>
        <taxon>Oceanospirillales</taxon>
        <taxon>Halomonadaceae</taxon>
        <taxon>Halomonas</taxon>
    </lineage>
</organism>
<proteinExistence type="predicted"/>
<feature type="domain" description="Gfo/Idh/MocA-like oxidoreductase C-terminal" evidence="2">
    <location>
        <begin position="152"/>
        <end position="246"/>
    </location>
</feature>
<dbReference type="GO" id="GO:0000166">
    <property type="term" value="F:nucleotide binding"/>
    <property type="evidence" value="ECO:0007669"/>
    <property type="project" value="InterPro"/>
</dbReference>
<reference evidence="3 4" key="1">
    <citation type="submission" date="2020-08" db="EMBL/GenBank/DDBJ databases">
        <title>Genomic Encyclopedia of Type Strains, Phase III (KMG-III): the genomes of soil and plant-associated and newly described type strains.</title>
        <authorList>
            <person name="Whitman W."/>
        </authorList>
    </citation>
    <scope>NUCLEOTIDE SEQUENCE [LARGE SCALE GENOMIC DNA]</scope>
    <source>
        <strain evidence="3 4">CECT 7282</strain>
    </source>
</reference>
<dbReference type="InterPro" id="IPR000683">
    <property type="entry name" value="Gfo/Idh/MocA-like_OxRdtase_N"/>
</dbReference>
<evidence type="ECO:0000313" key="4">
    <source>
        <dbReference type="Proteomes" id="UP000547614"/>
    </source>
</evidence>
<dbReference type="EMBL" id="JACHXP010000015">
    <property type="protein sequence ID" value="MBB3191558.1"/>
    <property type="molecule type" value="Genomic_DNA"/>
</dbReference>
<gene>
    <name evidence="3" type="ORF">FHR94_002822</name>
</gene>
<dbReference type="SUPFAM" id="SSF51735">
    <property type="entry name" value="NAD(P)-binding Rossmann-fold domains"/>
    <property type="match status" value="1"/>
</dbReference>